<evidence type="ECO:0000256" key="3">
    <source>
        <dbReference type="ARBA" id="ARBA00022827"/>
    </source>
</evidence>
<gene>
    <name evidence="8" type="primary">xlnD</name>
    <name evidence="8" type="ORF">PSJ8397_00644</name>
</gene>
<keyword evidence="9" id="KW-1185">Reference proteome</keyword>
<keyword evidence="6" id="KW-0812">Transmembrane</keyword>
<dbReference type="PANTHER" id="PTHR13789">
    <property type="entry name" value="MONOOXYGENASE"/>
    <property type="match status" value="1"/>
</dbReference>
<dbReference type="PANTHER" id="PTHR13789:SF318">
    <property type="entry name" value="GERANYLGERANYL DIPHOSPHATE REDUCTASE"/>
    <property type="match status" value="1"/>
</dbReference>
<feature type="transmembrane region" description="Helical" evidence="6">
    <location>
        <begin position="20"/>
        <end position="41"/>
    </location>
</feature>
<dbReference type="PRINTS" id="PR00420">
    <property type="entry name" value="RNGMNOXGNASE"/>
</dbReference>
<protein>
    <submittedName>
        <fullName evidence="8">3-hydroxybenzoate 6-hydroxylase 1</fullName>
        <ecNumber evidence="8">1.14.13.24</ecNumber>
    </submittedName>
</protein>
<keyword evidence="6" id="KW-1133">Transmembrane helix</keyword>
<name>A0A1Y5RL25_9RHOB</name>
<evidence type="ECO:0000256" key="1">
    <source>
        <dbReference type="ARBA" id="ARBA00001974"/>
    </source>
</evidence>
<dbReference type="AlphaFoldDB" id="A0A1Y5RL25"/>
<dbReference type="Pfam" id="PF01494">
    <property type="entry name" value="FAD_binding_3"/>
    <property type="match status" value="1"/>
</dbReference>
<dbReference type="SUPFAM" id="SSF54373">
    <property type="entry name" value="FAD-linked reductases, C-terminal domain"/>
    <property type="match status" value="1"/>
</dbReference>
<dbReference type="InterPro" id="IPR050493">
    <property type="entry name" value="FAD-dep_Monooxygenase_BioMet"/>
</dbReference>
<reference evidence="8 9" key="1">
    <citation type="submission" date="2017-03" db="EMBL/GenBank/DDBJ databases">
        <authorList>
            <person name="Afonso C.L."/>
            <person name="Miller P.J."/>
            <person name="Scott M.A."/>
            <person name="Spackman E."/>
            <person name="Goraichik I."/>
            <person name="Dimitrov K.M."/>
            <person name="Suarez D.L."/>
            <person name="Swayne D.E."/>
        </authorList>
    </citation>
    <scope>NUCLEOTIDE SEQUENCE [LARGE SCALE GENOMIC DNA]</scope>
    <source>
        <strain evidence="8 9">CECT 8397</strain>
    </source>
</reference>
<dbReference type="Proteomes" id="UP000193623">
    <property type="component" value="Unassembled WGS sequence"/>
</dbReference>
<keyword evidence="4 8" id="KW-0560">Oxidoreductase</keyword>
<dbReference type="Gene3D" id="3.50.50.60">
    <property type="entry name" value="FAD/NAD(P)-binding domain"/>
    <property type="match status" value="1"/>
</dbReference>
<dbReference type="SUPFAM" id="SSF51905">
    <property type="entry name" value="FAD/NAD(P)-binding domain"/>
    <property type="match status" value="1"/>
</dbReference>
<keyword evidence="2" id="KW-0285">Flavoprotein</keyword>
<evidence type="ECO:0000256" key="4">
    <source>
        <dbReference type="ARBA" id="ARBA00023002"/>
    </source>
</evidence>
<organism evidence="8 9">
    <name type="scientific">Pseudooctadecabacter jejudonensis</name>
    <dbReference type="NCBI Taxonomy" id="1391910"/>
    <lineage>
        <taxon>Bacteria</taxon>
        <taxon>Pseudomonadati</taxon>
        <taxon>Pseudomonadota</taxon>
        <taxon>Alphaproteobacteria</taxon>
        <taxon>Rhodobacterales</taxon>
        <taxon>Paracoccaceae</taxon>
        <taxon>Pseudooctadecabacter</taxon>
    </lineage>
</organism>
<accession>A0A1Y5RL25</accession>
<evidence type="ECO:0000256" key="5">
    <source>
        <dbReference type="ARBA" id="ARBA00023033"/>
    </source>
</evidence>
<evidence type="ECO:0000256" key="2">
    <source>
        <dbReference type="ARBA" id="ARBA00022630"/>
    </source>
</evidence>
<dbReference type="InterPro" id="IPR002938">
    <property type="entry name" value="FAD-bd"/>
</dbReference>
<feature type="domain" description="FAD-binding" evidence="7">
    <location>
        <begin position="20"/>
        <end position="345"/>
    </location>
</feature>
<keyword evidence="6" id="KW-0472">Membrane</keyword>
<dbReference type="GO" id="GO:0071949">
    <property type="term" value="F:FAD binding"/>
    <property type="evidence" value="ECO:0007669"/>
    <property type="project" value="InterPro"/>
</dbReference>
<dbReference type="EC" id="1.14.13.24" evidence="8"/>
<proteinExistence type="predicted"/>
<sequence>MQHHMTEFEFTGRQMRGKRVAVIGAGIGGLTAALAFARAGAVVEVFEQAAEIKEVGAGIQISPNGARTLIALGCGPAMEAASLKAAHVMPVDALTGRKVTLFNLQDQMPPYRFFHRASLIGLLARAAQDAGAKIYLGVRAVSFGPDGGASTSEGPIKADLIVGADGIHSISRVLTNGAAEPTFTGQVAWRAVVPLRKPMVGAQVWMAPRRHVVMYPLMEGLLNIVAVQERKTWAAEGWHHADDPAHLQAAFADCASGLQDVLSKVEAPLIWGLFRHPVADVWHTKSVAILGDAAHPTLPFLAQGANLAIEDAFVMARCCDVSTDVQAGLARYEALRKPRVTRAIAAANANARNYHLSGIQRRVAHLGLKTLGAVAPQAFLNRLDWLYGYDVTQNDAV</sequence>
<evidence type="ECO:0000313" key="9">
    <source>
        <dbReference type="Proteomes" id="UP000193623"/>
    </source>
</evidence>
<dbReference type="GO" id="GO:0018669">
    <property type="term" value="F:3-hydroxybenzoate 6-monooxygenase activity"/>
    <property type="evidence" value="ECO:0007669"/>
    <property type="project" value="UniProtKB-EC"/>
</dbReference>
<dbReference type="EMBL" id="FWFT01000001">
    <property type="protein sequence ID" value="SLN19018.1"/>
    <property type="molecule type" value="Genomic_DNA"/>
</dbReference>
<keyword evidence="5" id="KW-0503">Monooxygenase</keyword>
<evidence type="ECO:0000259" key="7">
    <source>
        <dbReference type="Pfam" id="PF01494"/>
    </source>
</evidence>
<evidence type="ECO:0000256" key="6">
    <source>
        <dbReference type="SAM" id="Phobius"/>
    </source>
</evidence>
<keyword evidence="3" id="KW-0274">FAD</keyword>
<evidence type="ECO:0000313" key="8">
    <source>
        <dbReference type="EMBL" id="SLN19018.1"/>
    </source>
</evidence>
<dbReference type="InterPro" id="IPR036188">
    <property type="entry name" value="FAD/NAD-bd_sf"/>
</dbReference>
<comment type="cofactor">
    <cofactor evidence="1">
        <name>FAD</name>
        <dbReference type="ChEBI" id="CHEBI:57692"/>
    </cofactor>
</comment>